<dbReference type="AlphaFoldDB" id="A0A382HQ83"/>
<reference evidence="2" key="1">
    <citation type="submission" date="2018-05" db="EMBL/GenBank/DDBJ databases">
        <authorList>
            <person name="Lanie J.A."/>
            <person name="Ng W.-L."/>
            <person name="Kazmierczak K.M."/>
            <person name="Andrzejewski T.M."/>
            <person name="Davidsen T.M."/>
            <person name="Wayne K.J."/>
            <person name="Tettelin H."/>
            <person name="Glass J.I."/>
            <person name="Rusch D."/>
            <person name="Podicherti R."/>
            <person name="Tsui H.-C.T."/>
            <person name="Winkler M.E."/>
        </authorList>
    </citation>
    <scope>NUCLEOTIDE SEQUENCE</scope>
</reference>
<gene>
    <name evidence="2" type="ORF">METZ01_LOCUS242388</name>
</gene>
<evidence type="ECO:0000256" key="1">
    <source>
        <dbReference type="SAM" id="Phobius"/>
    </source>
</evidence>
<keyword evidence="1" id="KW-1133">Transmembrane helix</keyword>
<feature type="transmembrane region" description="Helical" evidence="1">
    <location>
        <begin position="67"/>
        <end position="88"/>
    </location>
</feature>
<sequence>MPNQNFVGRSLLRVRYLALVISIRGKTYLALNSCMEPCMNLCKAKEHPPLPLSHNTFFSIRTVSQSYGIGIVFLFMKIEIKTFCFNLLGQSKQIMKKATLLLKEKI</sequence>
<keyword evidence="1" id="KW-0812">Transmembrane</keyword>
<protein>
    <submittedName>
        <fullName evidence="2">Uncharacterized protein</fullName>
    </submittedName>
</protein>
<organism evidence="2">
    <name type="scientific">marine metagenome</name>
    <dbReference type="NCBI Taxonomy" id="408172"/>
    <lineage>
        <taxon>unclassified sequences</taxon>
        <taxon>metagenomes</taxon>
        <taxon>ecological metagenomes</taxon>
    </lineage>
</organism>
<evidence type="ECO:0000313" key="2">
    <source>
        <dbReference type="EMBL" id="SVB89534.1"/>
    </source>
</evidence>
<dbReference type="EMBL" id="UINC01062682">
    <property type="protein sequence ID" value="SVB89534.1"/>
    <property type="molecule type" value="Genomic_DNA"/>
</dbReference>
<keyword evidence="1" id="KW-0472">Membrane</keyword>
<name>A0A382HQ83_9ZZZZ</name>
<proteinExistence type="predicted"/>
<accession>A0A382HQ83</accession>